<comment type="similarity">
    <text evidence="1">Belongs to the ATP-dependent AMP-binding enzyme family.</text>
</comment>
<evidence type="ECO:0000259" key="3">
    <source>
        <dbReference type="Pfam" id="PF13193"/>
    </source>
</evidence>
<dbReference type="STRING" id="1965070.A0A443Q9B1"/>
<dbReference type="OrthoDB" id="6495516at2759"/>
<dbReference type="Pfam" id="PF13193">
    <property type="entry name" value="AMP-binding_C"/>
    <property type="match status" value="1"/>
</dbReference>
<dbReference type="InterPro" id="IPR025110">
    <property type="entry name" value="AMP-bd_C"/>
</dbReference>
<dbReference type="SUPFAM" id="SSF56801">
    <property type="entry name" value="Acetyl-CoA synthetase-like"/>
    <property type="match status" value="1"/>
</dbReference>
<evidence type="ECO:0000313" key="5">
    <source>
        <dbReference type="Proteomes" id="UP000285301"/>
    </source>
</evidence>
<sequence length="168" mass="19219">MKPTCRGTTELKSVCIPSYEVEIKIVDPEMNSELGANKTGEICVKSQQDFKGYLNDHLLTKAQFNEEGFFKTSDAGYYDVNGYVYSASRFSSLLKYDSWLFSTIELEDILQQHVAVKEVAVIGIDAGRRGKMPKAFVTLKEEWKIKINESALLEWFGSQVVYYKQMRE</sequence>
<protein>
    <submittedName>
        <fullName evidence="4">AMP-dependent synthetase-like protein</fullName>
    </submittedName>
</protein>
<evidence type="ECO:0000256" key="2">
    <source>
        <dbReference type="ARBA" id="ARBA00022598"/>
    </source>
</evidence>
<feature type="domain" description="AMP-binding enzyme C-terminal" evidence="3">
    <location>
        <begin position="105"/>
        <end position="164"/>
    </location>
</feature>
<dbReference type="PANTHER" id="PTHR24096">
    <property type="entry name" value="LONG-CHAIN-FATTY-ACID--COA LIGASE"/>
    <property type="match status" value="1"/>
</dbReference>
<reference evidence="4 5" key="1">
    <citation type="journal article" date="2018" name="Gigascience">
        <title>Genomes of trombidid mites reveal novel predicted allergens and laterally-transferred genes associated with secondary metabolism.</title>
        <authorList>
            <person name="Dong X."/>
            <person name="Chaisiri K."/>
            <person name="Xia D."/>
            <person name="Armstrong S.D."/>
            <person name="Fang Y."/>
            <person name="Donnelly M.J."/>
            <person name="Kadowaki T."/>
            <person name="McGarry J.W."/>
            <person name="Darby A.C."/>
            <person name="Makepeace B.L."/>
        </authorList>
    </citation>
    <scope>NUCLEOTIDE SEQUENCE [LARGE SCALE GENOMIC DNA]</scope>
    <source>
        <strain evidence="4">UoL-WK</strain>
    </source>
</reference>
<dbReference type="AlphaFoldDB" id="A0A443Q9B1"/>
<dbReference type="Proteomes" id="UP000285301">
    <property type="component" value="Unassembled WGS sequence"/>
</dbReference>
<dbReference type="Gene3D" id="3.30.300.30">
    <property type="match status" value="1"/>
</dbReference>
<feature type="non-terminal residue" evidence="4">
    <location>
        <position position="168"/>
    </location>
</feature>
<name>A0A443Q9B1_9ACAR</name>
<dbReference type="PANTHER" id="PTHR24096:SF149">
    <property type="entry name" value="AMP-BINDING DOMAIN-CONTAINING PROTEIN-RELATED"/>
    <property type="match status" value="1"/>
</dbReference>
<accession>A0A443Q9B1</accession>
<dbReference type="GO" id="GO:0016405">
    <property type="term" value="F:CoA-ligase activity"/>
    <property type="evidence" value="ECO:0007669"/>
    <property type="project" value="TreeGrafter"/>
</dbReference>
<gene>
    <name evidence="4" type="ORF">B4U79_06396</name>
</gene>
<dbReference type="InterPro" id="IPR045851">
    <property type="entry name" value="AMP-bd_C_sf"/>
</dbReference>
<dbReference type="EMBL" id="NCKU01014376">
    <property type="protein sequence ID" value="RWR99605.1"/>
    <property type="molecule type" value="Genomic_DNA"/>
</dbReference>
<organism evidence="4 5">
    <name type="scientific">Dinothrombium tinctorium</name>
    <dbReference type="NCBI Taxonomy" id="1965070"/>
    <lineage>
        <taxon>Eukaryota</taxon>
        <taxon>Metazoa</taxon>
        <taxon>Ecdysozoa</taxon>
        <taxon>Arthropoda</taxon>
        <taxon>Chelicerata</taxon>
        <taxon>Arachnida</taxon>
        <taxon>Acari</taxon>
        <taxon>Acariformes</taxon>
        <taxon>Trombidiformes</taxon>
        <taxon>Prostigmata</taxon>
        <taxon>Anystina</taxon>
        <taxon>Parasitengona</taxon>
        <taxon>Trombidioidea</taxon>
        <taxon>Trombidiidae</taxon>
        <taxon>Dinothrombium</taxon>
    </lineage>
</organism>
<evidence type="ECO:0000313" key="4">
    <source>
        <dbReference type="EMBL" id="RWR99605.1"/>
    </source>
</evidence>
<proteinExistence type="inferred from homology"/>
<comment type="caution">
    <text evidence="4">The sequence shown here is derived from an EMBL/GenBank/DDBJ whole genome shotgun (WGS) entry which is preliminary data.</text>
</comment>
<keyword evidence="5" id="KW-1185">Reference proteome</keyword>
<dbReference type="Gene3D" id="2.30.38.10">
    <property type="entry name" value="Luciferase, Domain 3"/>
    <property type="match status" value="1"/>
</dbReference>
<keyword evidence="2" id="KW-0436">Ligase</keyword>
<evidence type="ECO:0000256" key="1">
    <source>
        <dbReference type="ARBA" id="ARBA00006432"/>
    </source>
</evidence>